<name>D4DLY6_NEIEG</name>
<organism evidence="1 2">
    <name type="scientific">Neisseria elongata subsp. glycolytica ATCC 29315</name>
    <dbReference type="NCBI Taxonomy" id="546263"/>
    <lineage>
        <taxon>Bacteria</taxon>
        <taxon>Pseudomonadati</taxon>
        <taxon>Pseudomonadota</taxon>
        <taxon>Betaproteobacteria</taxon>
        <taxon>Neisseriales</taxon>
        <taxon>Neisseriaceae</taxon>
        <taxon>Neisseria</taxon>
    </lineage>
</organism>
<comment type="caution">
    <text evidence="1">The sequence shown here is derived from an EMBL/GenBank/DDBJ whole genome shotgun (WGS) entry which is preliminary data.</text>
</comment>
<dbReference type="EMBL" id="ADBF01000002">
    <property type="protein sequence ID" value="EFE51089.1"/>
    <property type="molecule type" value="Genomic_DNA"/>
</dbReference>
<dbReference type="Proteomes" id="UP000005536">
    <property type="component" value="Unassembled WGS sequence"/>
</dbReference>
<dbReference type="AlphaFoldDB" id="D4DLY6"/>
<accession>D4DLY6</accession>
<gene>
    <name evidence="1" type="ORF">NEIELOOT_00046</name>
</gene>
<protein>
    <submittedName>
        <fullName evidence="1">Uncharacterized protein</fullName>
    </submittedName>
</protein>
<evidence type="ECO:0000313" key="1">
    <source>
        <dbReference type="EMBL" id="EFE51089.1"/>
    </source>
</evidence>
<reference evidence="1 2" key="1">
    <citation type="submission" date="2010-02" db="EMBL/GenBank/DDBJ databases">
        <authorList>
            <person name="Weinstock G."/>
            <person name="Sodergren E."/>
            <person name="Clifton S."/>
            <person name="Fulton L."/>
            <person name="Fulton B."/>
            <person name="Courtney L."/>
            <person name="Fronick C."/>
            <person name="Harrison M."/>
            <person name="Strong C."/>
            <person name="Farmer C."/>
            <person name="Delahaunty K."/>
            <person name="Markovic C."/>
            <person name="Hall O."/>
            <person name="Minx P."/>
            <person name="Tomlinson C."/>
            <person name="Mitreva M."/>
            <person name="Nelson J."/>
            <person name="Hou S."/>
            <person name="Wollam A."/>
            <person name="Pepin K.H."/>
            <person name="Johnson M."/>
            <person name="Bhonagiri V."/>
            <person name="Zhang X."/>
            <person name="Suruliraj S."/>
            <person name="Warren W."/>
            <person name="Chinwalla A."/>
            <person name="Mardis E.R."/>
            <person name="Wilson R.K."/>
        </authorList>
    </citation>
    <scope>NUCLEOTIDE SEQUENCE [LARGE SCALE GENOMIC DNA]</scope>
    <source>
        <strain evidence="1 2">ATCC 29315</strain>
    </source>
</reference>
<evidence type="ECO:0000313" key="2">
    <source>
        <dbReference type="Proteomes" id="UP000005536"/>
    </source>
</evidence>
<proteinExistence type="predicted"/>
<sequence length="73" mass="8610">MFGAVVICIANPPFIKCFSKQVPSIIKLFRRLAKTYLFIRKIFICRKKRFSDGLHLPGQACPDWHRILYMPLR</sequence>